<dbReference type="Proteomes" id="UP000256913">
    <property type="component" value="Unassembled WGS sequence"/>
</dbReference>
<dbReference type="GO" id="GO:0016301">
    <property type="term" value="F:kinase activity"/>
    <property type="evidence" value="ECO:0007669"/>
    <property type="project" value="UniProtKB-KW"/>
</dbReference>
<feature type="domain" description="Maltokinase N-terminal cap" evidence="5">
    <location>
        <begin position="20"/>
        <end position="102"/>
    </location>
</feature>
<reference evidence="6 7" key="1">
    <citation type="submission" date="2018-08" db="EMBL/GenBank/DDBJ databases">
        <title>Sequencing the genomes of 1000 actinobacteria strains.</title>
        <authorList>
            <person name="Klenk H.-P."/>
        </authorList>
    </citation>
    <scope>NUCLEOTIDE SEQUENCE [LARGE SCALE GENOMIC DNA]</scope>
    <source>
        <strain evidence="6 7">DSM 44099</strain>
    </source>
</reference>
<dbReference type="EMBL" id="QUMQ01000001">
    <property type="protein sequence ID" value="REG00156.1"/>
    <property type="molecule type" value="Genomic_DNA"/>
</dbReference>
<sequence>MALLHRADLRPTKLELISGWLPGRRWHQAAAGDLDRVAAFRFDDPAGSVGIETMLVRYGDGPVHHVPLTYRDAPLPGCDAWLVGTTEHSVLGKRWVYDAAGDPVYLSAVAGAIIAGTGGAEEFVDVDGKGTLEQREPLMTARGTGVPGSTAPGVESIRRIEEHGDHTMVQFGSLRIVIVRRITDGDLPAAALVGRWAEQPEVILAFLSNG</sequence>
<keyword evidence="3" id="KW-0418">Kinase</keyword>
<proteinExistence type="predicted"/>
<dbReference type="Pfam" id="PF18085">
    <property type="entry name" value="Mak_N_cap"/>
    <property type="match status" value="1"/>
</dbReference>
<evidence type="ECO:0000256" key="1">
    <source>
        <dbReference type="ARBA" id="ARBA00022679"/>
    </source>
</evidence>
<dbReference type="RefSeq" id="WP_116071482.1">
    <property type="nucleotide sequence ID" value="NZ_BONB01000003.1"/>
</dbReference>
<evidence type="ECO:0000259" key="5">
    <source>
        <dbReference type="Pfam" id="PF18085"/>
    </source>
</evidence>
<protein>
    <recommendedName>
        <fullName evidence="5">Maltokinase N-terminal cap domain-containing protein</fullName>
    </recommendedName>
</protein>
<evidence type="ECO:0000256" key="4">
    <source>
        <dbReference type="ARBA" id="ARBA00022840"/>
    </source>
</evidence>
<organism evidence="6 7">
    <name type="scientific">Asanoa ferruginea</name>
    <dbReference type="NCBI Taxonomy" id="53367"/>
    <lineage>
        <taxon>Bacteria</taxon>
        <taxon>Bacillati</taxon>
        <taxon>Actinomycetota</taxon>
        <taxon>Actinomycetes</taxon>
        <taxon>Micromonosporales</taxon>
        <taxon>Micromonosporaceae</taxon>
        <taxon>Asanoa</taxon>
    </lineage>
</organism>
<accession>A0A3D9ZSH4</accession>
<name>A0A3D9ZSH4_9ACTN</name>
<evidence type="ECO:0000256" key="3">
    <source>
        <dbReference type="ARBA" id="ARBA00022777"/>
    </source>
</evidence>
<keyword evidence="2" id="KW-0547">Nucleotide-binding</keyword>
<dbReference type="NCBIfam" id="NF047744">
    <property type="entry name" value="CG0192_rel"/>
    <property type="match status" value="1"/>
</dbReference>
<dbReference type="GO" id="GO:0005524">
    <property type="term" value="F:ATP binding"/>
    <property type="evidence" value="ECO:0007669"/>
    <property type="project" value="UniProtKB-KW"/>
</dbReference>
<dbReference type="InterPro" id="IPR040999">
    <property type="entry name" value="Mak_N_cap"/>
</dbReference>
<comment type="caution">
    <text evidence="6">The sequence shown here is derived from an EMBL/GenBank/DDBJ whole genome shotgun (WGS) entry which is preliminary data.</text>
</comment>
<gene>
    <name evidence="6" type="ORF">DFJ67_6206</name>
</gene>
<evidence type="ECO:0000313" key="6">
    <source>
        <dbReference type="EMBL" id="REG00156.1"/>
    </source>
</evidence>
<keyword evidence="7" id="KW-1185">Reference proteome</keyword>
<evidence type="ECO:0000313" key="7">
    <source>
        <dbReference type="Proteomes" id="UP000256913"/>
    </source>
</evidence>
<evidence type="ECO:0000256" key="2">
    <source>
        <dbReference type="ARBA" id="ARBA00022741"/>
    </source>
</evidence>
<keyword evidence="4" id="KW-0067">ATP-binding</keyword>
<dbReference type="OrthoDB" id="3787729at2"/>
<dbReference type="AlphaFoldDB" id="A0A3D9ZSH4"/>
<keyword evidence="1" id="KW-0808">Transferase</keyword>